<dbReference type="Pfam" id="PF00076">
    <property type="entry name" value="RRM_1"/>
    <property type="match status" value="1"/>
</dbReference>
<evidence type="ECO:0000256" key="2">
    <source>
        <dbReference type="ARBA" id="ARBA00023242"/>
    </source>
</evidence>
<dbReference type="InterPro" id="IPR000504">
    <property type="entry name" value="RRM_dom"/>
</dbReference>
<dbReference type="GO" id="GO:0017069">
    <property type="term" value="F:snRNA binding"/>
    <property type="evidence" value="ECO:0007669"/>
    <property type="project" value="TreeGrafter"/>
</dbReference>
<feature type="region of interest" description="Disordered" evidence="4">
    <location>
        <begin position="212"/>
        <end position="238"/>
    </location>
</feature>
<dbReference type="PANTHER" id="PTHR13952:SF6">
    <property type="entry name" value="U11_U12 SMALL NUCLEAR RIBONUCLEOPROTEIN 35 KDA PROTEIN"/>
    <property type="match status" value="1"/>
</dbReference>
<evidence type="ECO:0000313" key="6">
    <source>
        <dbReference type="EMBL" id="ESL06721.1"/>
    </source>
</evidence>
<dbReference type="OrthoDB" id="4207594at2759"/>
<accession>A0A061IXX2</accession>
<dbReference type="EMBL" id="AUPL01005602">
    <property type="protein sequence ID" value="ESL06721.1"/>
    <property type="molecule type" value="Genomic_DNA"/>
</dbReference>
<dbReference type="InterPro" id="IPR051183">
    <property type="entry name" value="U1_U11-U12_snRNP_70-35kDa"/>
</dbReference>
<keyword evidence="3" id="KW-0694">RNA-binding</keyword>
<dbReference type="AlphaFoldDB" id="A0A061IXX2"/>
<dbReference type="Proteomes" id="UP000031737">
    <property type="component" value="Unassembled WGS sequence"/>
</dbReference>
<dbReference type="InterPro" id="IPR012677">
    <property type="entry name" value="Nucleotide-bd_a/b_plait_sf"/>
</dbReference>
<feature type="domain" description="RRM" evidence="5">
    <location>
        <begin position="122"/>
        <end position="199"/>
    </location>
</feature>
<proteinExistence type="predicted"/>
<dbReference type="PANTHER" id="PTHR13952">
    <property type="entry name" value="U1 SMALL NUCLEAR RIBONUCLEOPROTEIN 70 KD"/>
    <property type="match status" value="1"/>
</dbReference>
<dbReference type="SMART" id="SM00360">
    <property type="entry name" value="RRM"/>
    <property type="match status" value="1"/>
</dbReference>
<evidence type="ECO:0000256" key="3">
    <source>
        <dbReference type="PROSITE-ProRule" id="PRU00176"/>
    </source>
</evidence>
<comment type="subcellular location">
    <subcellularLocation>
        <location evidence="1">Nucleus</location>
    </subcellularLocation>
</comment>
<dbReference type="Gene3D" id="3.30.70.330">
    <property type="match status" value="1"/>
</dbReference>
<evidence type="ECO:0000259" key="5">
    <source>
        <dbReference type="PROSITE" id="PS50102"/>
    </source>
</evidence>
<keyword evidence="2" id="KW-0539">Nucleus</keyword>
<sequence length="269" mass="30420">MQAPSEDDVARQEALKRRVEAHAQWKRNFFQSRPPPLFIPKCRRRRRERIAGAPVHALYKRALQLVSAEAGRSSPASPPLRDVTTEVVEPRSKREAWQERMMLEVERRNPYTDINIRTDPRRTVVMSSLHPKSLEEDIRLFGEQFGRVVSVRLVCDRNGRSRRYSFVQFGLEAEARKAVANSRKRWLHGRAVVMEMERGRLDPGFLPKRLASASRQTAGSPLTGSAKQRRVEGGVTNPPAAVLGGGVSVATADTRDEVDAFLDDIMNLT</sequence>
<organism evidence="6 7">
    <name type="scientific">Trypanosoma rangeli SC58</name>
    <dbReference type="NCBI Taxonomy" id="429131"/>
    <lineage>
        <taxon>Eukaryota</taxon>
        <taxon>Discoba</taxon>
        <taxon>Euglenozoa</taxon>
        <taxon>Kinetoplastea</taxon>
        <taxon>Metakinetoplastina</taxon>
        <taxon>Trypanosomatida</taxon>
        <taxon>Trypanosomatidae</taxon>
        <taxon>Trypanosoma</taxon>
        <taxon>Herpetosoma</taxon>
    </lineage>
</organism>
<gene>
    <name evidence="6" type="ORF">TRSC58_05602</name>
</gene>
<dbReference type="VEuPathDB" id="TriTrypDB:TRSC58_05602"/>
<dbReference type="PROSITE" id="PS50102">
    <property type="entry name" value="RRM"/>
    <property type="match status" value="1"/>
</dbReference>
<keyword evidence="6" id="KW-0687">Ribonucleoprotein</keyword>
<dbReference type="InterPro" id="IPR035979">
    <property type="entry name" value="RBD_domain_sf"/>
</dbReference>
<dbReference type="GO" id="GO:0071011">
    <property type="term" value="C:precatalytic spliceosome"/>
    <property type="evidence" value="ECO:0007669"/>
    <property type="project" value="TreeGrafter"/>
</dbReference>
<evidence type="ECO:0000256" key="4">
    <source>
        <dbReference type="SAM" id="MobiDB-lite"/>
    </source>
</evidence>
<name>A0A061IXX2_TRYRA</name>
<protein>
    <submittedName>
        <fullName evidence="6">U1 small nuclear ribonucleoprotein</fullName>
    </submittedName>
</protein>
<reference evidence="6 7" key="1">
    <citation type="submission" date="2013-07" db="EMBL/GenBank/DDBJ databases">
        <authorList>
            <person name="Stoco P.H."/>
            <person name="Wagner G."/>
            <person name="Gerber A."/>
            <person name="Zaha A."/>
            <person name="Thompson C."/>
            <person name="Bartholomeu D.C."/>
            <person name="Luckemeyer D.D."/>
            <person name="Bahia D."/>
            <person name="Loreto E."/>
            <person name="Prestes E.B."/>
            <person name="Lima F.M."/>
            <person name="Rodrigues-Luiz G."/>
            <person name="Vallejo G.A."/>
            <person name="Filho J.F."/>
            <person name="Monteiro K.M."/>
            <person name="Tyler K.M."/>
            <person name="de Almeida L.G."/>
            <person name="Ortiz M.F."/>
            <person name="Siervo M.A."/>
            <person name="de Moraes M.H."/>
            <person name="Cunha O.L."/>
            <person name="Mendonca-Neto R."/>
            <person name="Silva R."/>
            <person name="Teixeira S.M."/>
            <person name="Murta S.M."/>
            <person name="Sincero T.C."/>
            <person name="Mendes T.A."/>
            <person name="Urmenyi T.P."/>
            <person name="Silva V.G."/>
            <person name="da Rocha W.D."/>
            <person name="Andersson B."/>
            <person name="Romanha A.J."/>
            <person name="Steindel M."/>
            <person name="de Vasconcelos A.T."/>
            <person name="Grisard E.C."/>
        </authorList>
    </citation>
    <scope>NUCLEOTIDE SEQUENCE [LARGE SCALE GENOMIC DNA]</scope>
    <source>
        <strain evidence="6 7">SC58</strain>
    </source>
</reference>
<keyword evidence="7" id="KW-1185">Reference proteome</keyword>
<dbReference type="SUPFAM" id="SSF54928">
    <property type="entry name" value="RNA-binding domain, RBD"/>
    <property type="match status" value="1"/>
</dbReference>
<evidence type="ECO:0000256" key="1">
    <source>
        <dbReference type="ARBA" id="ARBA00004123"/>
    </source>
</evidence>
<evidence type="ECO:0000313" key="7">
    <source>
        <dbReference type="Proteomes" id="UP000031737"/>
    </source>
</evidence>
<dbReference type="GO" id="GO:0000398">
    <property type="term" value="P:mRNA splicing, via spliceosome"/>
    <property type="evidence" value="ECO:0007669"/>
    <property type="project" value="TreeGrafter"/>
</dbReference>
<comment type="caution">
    <text evidence="6">The sequence shown here is derived from an EMBL/GenBank/DDBJ whole genome shotgun (WGS) entry which is preliminary data.</text>
</comment>
<feature type="compositionally biased region" description="Polar residues" evidence="4">
    <location>
        <begin position="213"/>
        <end position="226"/>
    </location>
</feature>
<dbReference type="GO" id="GO:0003729">
    <property type="term" value="F:mRNA binding"/>
    <property type="evidence" value="ECO:0007669"/>
    <property type="project" value="TreeGrafter"/>
</dbReference>